<name>A0A9D4BIL3_DREPO</name>
<dbReference type="EMBL" id="JAIWYP010000016">
    <property type="protein sequence ID" value="KAH3696292.1"/>
    <property type="molecule type" value="Genomic_DNA"/>
</dbReference>
<organism evidence="1 2">
    <name type="scientific">Dreissena polymorpha</name>
    <name type="common">Zebra mussel</name>
    <name type="synonym">Mytilus polymorpha</name>
    <dbReference type="NCBI Taxonomy" id="45954"/>
    <lineage>
        <taxon>Eukaryota</taxon>
        <taxon>Metazoa</taxon>
        <taxon>Spiralia</taxon>
        <taxon>Lophotrochozoa</taxon>
        <taxon>Mollusca</taxon>
        <taxon>Bivalvia</taxon>
        <taxon>Autobranchia</taxon>
        <taxon>Heteroconchia</taxon>
        <taxon>Euheterodonta</taxon>
        <taxon>Imparidentia</taxon>
        <taxon>Neoheterodontei</taxon>
        <taxon>Myida</taxon>
        <taxon>Dreissenoidea</taxon>
        <taxon>Dreissenidae</taxon>
        <taxon>Dreissena</taxon>
    </lineage>
</organism>
<reference evidence="1" key="2">
    <citation type="submission" date="2020-11" db="EMBL/GenBank/DDBJ databases">
        <authorList>
            <person name="McCartney M.A."/>
            <person name="Auch B."/>
            <person name="Kono T."/>
            <person name="Mallez S."/>
            <person name="Becker A."/>
            <person name="Gohl D.M."/>
            <person name="Silverstein K.A.T."/>
            <person name="Koren S."/>
            <person name="Bechman K.B."/>
            <person name="Herman A."/>
            <person name="Abrahante J.E."/>
            <person name="Garbe J."/>
        </authorList>
    </citation>
    <scope>NUCLEOTIDE SEQUENCE</scope>
    <source>
        <strain evidence="1">Duluth1</strain>
        <tissue evidence="1">Whole animal</tissue>
    </source>
</reference>
<dbReference type="AlphaFoldDB" id="A0A9D4BIL3"/>
<accession>A0A9D4BIL3</accession>
<dbReference type="Proteomes" id="UP000828390">
    <property type="component" value="Unassembled WGS sequence"/>
</dbReference>
<comment type="caution">
    <text evidence="1">The sequence shown here is derived from an EMBL/GenBank/DDBJ whole genome shotgun (WGS) entry which is preliminary data.</text>
</comment>
<evidence type="ECO:0000313" key="1">
    <source>
        <dbReference type="EMBL" id="KAH3696292.1"/>
    </source>
</evidence>
<gene>
    <name evidence="1" type="ORF">DPMN_083757</name>
</gene>
<protein>
    <submittedName>
        <fullName evidence="1">Uncharacterized protein</fullName>
    </submittedName>
</protein>
<keyword evidence="2" id="KW-1185">Reference proteome</keyword>
<reference evidence="1" key="1">
    <citation type="journal article" date="2019" name="bioRxiv">
        <title>The Genome of the Zebra Mussel, Dreissena polymorpha: A Resource for Invasive Species Research.</title>
        <authorList>
            <person name="McCartney M.A."/>
            <person name="Auch B."/>
            <person name="Kono T."/>
            <person name="Mallez S."/>
            <person name="Zhang Y."/>
            <person name="Obille A."/>
            <person name="Becker A."/>
            <person name="Abrahante J.E."/>
            <person name="Garbe J."/>
            <person name="Badalamenti J.P."/>
            <person name="Herman A."/>
            <person name="Mangelson H."/>
            <person name="Liachko I."/>
            <person name="Sullivan S."/>
            <person name="Sone E.D."/>
            <person name="Koren S."/>
            <person name="Silverstein K.A.T."/>
            <person name="Beckman K.B."/>
            <person name="Gohl D.M."/>
        </authorList>
    </citation>
    <scope>NUCLEOTIDE SEQUENCE</scope>
    <source>
        <strain evidence="1">Duluth1</strain>
        <tissue evidence="1">Whole animal</tissue>
    </source>
</reference>
<sequence length="74" mass="8426">MSIKLEEHKTASSGKYAYFHMPRELYNMLLGYCKLVRQGKADDDAAGEEYVFGKGNEDAGHSAINRWIKAAWKK</sequence>
<proteinExistence type="predicted"/>
<evidence type="ECO:0000313" key="2">
    <source>
        <dbReference type="Proteomes" id="UP000828390"/>
    </source>
</evidence>